<dbReference type="Proteomes" id="UP001301769">
    <property type="component" value="Unassembled WGS sequence"/>
</dbReference>
<dbReference type="AlphaFoldDB" id="A0AAN6YHB1"/>
<feature type="signal peptide" evidence="2">
    <location>
        <begin position="1"/>
        <end position="18"/>
    </location>
</feature>
<organism evidence="3 4">
    <name type="scientific">Rhypophila decipiens</name>
    <dbReference type="NCBI Taxonomy" id="261697"/>
    <lineage>
        <taxon>Eukaryota</taxon>
        <taxon>Fungi</taxon>
        <taxon>Dikarya</taxon>
        <taxon>Ascomycota</taxon>
        <taxon>Pezizomycotina</taxon>
        <taxon>Sordariomycetes</taxon>
        <taxon>Sordariomycetidae</taxon>
        <taxon>Sordariales</taxon>
        <taxon>Naviculisporaceae</taxon>
        <taxon>Rhypophila</taxon>
    </lineage>
</organism>
<reference evidence="3" key="2">
    <citation type="submission" date="2023-05" db="EMBL/GenBank/DDBJ databases">
        <authorList>
            <consortium name="Lawrence Berkeley National Laboratory"/>
            <person name="Steindorff A."/>
            <person name="Hensen N."/>
            <person name="Bonometti L."/>
            <person name="Westerberg I."/>
            <person name="Brannstrom I.O."/>
            <person name="Guillou S."/>
            <person name="Cros-Aarteil S."/>
            <person name="Calhoun S."/>
            <person name="Haridas S."/>
            <person name="Kuo A."/>
            <person name="Mondo S."/>
            <person name="Pangilinan J."/>
            <person name="Riley R."/>
            <person name="Labutti K."/>
            <person name="Andreopoulos B."/>
            <person name="Lipzen A."/>
            <person name="Chen C."/>
            <person name="Yanf M."/>
            <person name="Daum C."/>
            <person name="Ng V."/>
            <person name="Clum A."/>
            <person name="Ohm R."/>
            <person name="Martin F."/>
            <person name="Silar P."/>
            <person name="Natvig D."/>
            <person name="Lalanne C."/>
            <person name="Gautier V."/>
            <person name="Ament-Velasquez S.L."/>
            <person name="Kruys A."/>
            <person name="Hutchinson M.I."/>
            <person name="Powell A.J."/>
            <person name="Barry K."/>
            <person name="Miller A.N."/>
            <person name="Grigoriev I.V."/>
            <person name="Debuchy R."/>
            <person name="Gladieux P."/>
            <person name="Thoren M.H."/>
            <person name="Johannesson H."/>
        </authorList>
    </citation>
    <scope>NUCLEOTIDE SEQUENCE</scope>
    <source>
        <strain evidence="3">PSN293</strain>
    </source>
</reference>
<dbReference type="EMBL" id="MU858058">
    <property type="protein sequence ID" value="KAK4217670.1"/>
    <property type="molecule type" value="Genomic_DNA"/>
</dbReference>
<protein>
    <submittedName>
        <fullName evidence="3">Uncharacterized protein</fullName>
    </submittedName>
</protein>
<evidence type="ECO:0000313" key="4">
    <source>
        <dbReference type="Proteomes" id="UP001301769"/>
    </source>
</evidence>
<feature type="compositionally biased region" description="Low complexity" evidence="1">
    <location>
        <begin position="66"/>
        <end position="78"/>
    </location>
</feature>
<keyword evidence="2" id="KW-0732">Signal</keyword>
<accession>A0AAN6YHB1</accession>
<proteinExistence type="predicted"/>
<feature type="region of interest" description="Disordered" evidence="1">
    <location>
        <begin position="63"/>
        <end position="86"/>
    </location>
</feature>
<gene>
    <name evidence="3" type="ORF">QBC37DRAFT_39601</name>
</gene>
<reference evidence="3" key="1">
    <citation type="journal article" date="2023" name="Mol. Phylogenet. Evol.">
        <title>Genome-scale phylogeny and comparative genomics of the fungal order Sordariales.</title>
        <authorList>
            <person name="Hensen N."/>
            <person name="Bonometti L."/>
            <person name="Westerberg I."/>
            <person name="Brannstrom I.O."/>
            <person name="Guillou S."/>
            <person name="Cros-Aarteil S."/>
            <person name="Calhoun S."/>
            <person name="Haridas S."/>
            <person name="Kuo A."/>
            <person name="Mondo S."/>
            <person name="Pangilinan J."/>
            <person name="Riley R."/>
            <person name="LaButti K."/>
            <person name="Andreopoulos B."/>
            <person name="Lipzen A."/>
            <person name="Chen C."/>
            <person name="Yan M."/>
            <person name="Daum C."/>
            <person name="Ng V."/>
            <person name="Clum A."/>
            <person name="Steindorff A."/>
            <person name="Ohm R.A."/>
            <person name="Martin F."/>
            <person name="Silar P."/>
            <person name="Natvig D.O."/>
            <person name="Lalanne C."/>
            <person name="Gautier V."/>
            <person name="Ament-Velasquez S.L."/>
            <person name="Kruys A."/>
            <person name="Hutchinson M.I."/>
            <person name="Powell A.J."/>
            <person name="Barry K."/>
            <person name="Miller A.N."/>
            <person name="Grigoriev I.V."/>
            <person name="Debuchy R."/>
            <person name="Gladieux P."/>
            <person name="Hiltunen Thoren M."/>
            <person name="Johannesson H."/>
        </authorList>
    </citation>
    <scope>NUCLEOTIDE SEQUENCE</scope>
    <source>
        <strain evidence="3">PSN293</strain>
    </source>
</reference>
<comment type="caution">
    <text evidence="3">The sequence shown here is derived from an EMBL/GenBank/DDBJ whole genome shotgun (WGS) entry which is preliminary data.</text>
</comment>
<feature type="chain" id="PRO_5042821372" evidence="2">
    <location>
        <begin position="19"/>
        <end position="169"/>
    </location>
</feature>
<sequence length="169" mass="17725">MLQSTTSIFLLLAGVAIALPAGTTTEKCEPMILCVDGINECGIRFGNCYDVCNPAAKPTPPPCPPTTKTTTTAAPTNTDKPLNNIRLTTTTTPKTTTTTTTSSTKTTSTCNGSGLQVCWDGVNACGMMYGGCFADCKPWPTFTPPPCNITTTNTTTTTAPKTTKKPLLF</sequence>
<keyword evidence="4" id="KW-1185">Reference proteome</keyword>
<evidence type="ECO:0000313" key="3">
    <source>
        <dbReference type="EMBL" id="KAK4217670.1"/>
    </source>
</evidence>
<evidence type="ECO:0000256" key="2">
    <source>
        <dbReference type="SAM" id="SignalP"/>
    </source>
</evidence>
<name>A0AAN6YHB1_9PEZI</name>
<evidence type="ECO:0000256" key="1">
    <source>
        <dbReference type="SAM" id="MobiDB-lite"/>
    </source>
</evidence>